<sequence>MYSNLENSEIGLSEREVRLNSRKKNRTKNKSNLVAAIIDDEHPECPKPPKKKKKMTGPLLTKDEICISNGVEEVDQSESVESTKKEDNQAVVNIDGEYLECPKPSKKKKKMKGPILTKEEICISNGVEEEDHSESVEPTKKEEPPGTGFTILEEFKVNKNNKVFRVLPTWLAKPSVISCDLSNNKMPITGLNGLDKFLHDALKRNKIEYFFPVQQQVIPWLLESQQQFFRPCDMCVSAPTGSGKTLAFVLPTVQALWRQSVRRLRCLAVLPVHDLAVQVYRVYLSFCAGTNLQVALISGQASFYDEQQLLVRKGKTGQYLTKPDIVVCTPGRLVDHLQRTPGFSLKSLRFLIIDEADRIMEEEHNDWLFHVEKAIGLSSEHLVAQKLSQPWEKYVQKLLFSATLSQDPEKLTRLGLFQPKLFTSVVSAEPTDNTSQSHHFIGKFTTPAELTEHFFKCPPMLKPLAVYYLLKKFKYRSALCFTNSRSATHRLCELLKQFGDLKVAECSSEISKAPRDKLLKEFSTGKIDLLVCTDAVSRGMDLGVVDCVISYDSPKYVKNYIHRAGRAARAGRPGTAITILTDSEMHGFHKLLGMAEKKNVTPLDMQVEDFEIYEEQFRKALEGLKNTVKEEIHTKIVQHDRARQKRGFNPRSKVGKVVSTKFVKRHGNNFIKQPSH</sequence>
<dbReference type="GO" id="GO:0003724">
    <property type="term" value="F:RNA helicase activity"/>
    <property type="evidence" value="ECO:0007669"/>
    <property type="project" value="UniProtKB-EC"/>
</dbReference>
<dbReference type="PANTHER" id="PTHR24031">
    <property type="entry name" value="RNA HELICASE"/>
    <property type="match status" value="1"/>
</dbReference>
<feature type="region of interest" description="Disordered" evidence="8">
    <location>
        <begin position="20"/>
        <end position="57"/>
    </location>
</feature>
<feature type="domain" description="Helicase C-terminal" evidence="10">
    <location>
        <begin position="465"/>
        <end position="611"/>
    </location>
</feature>
<keyword evidence="4 6" id="KW-0067">ATP-binding</keyword>
<protein>
    <recommendedName>
        <fullName evidence="7">ATP-dependent RNA helicase</fullName>
        <ecNumber evidence="7">3.6.4.13</ecNumber>
    </recommendedName>
</protein>
<dbReference type="InterPro" id="IPR027417">
    <property type="entry name" value="P-loop_NTPase"/>
</dbReference>
<keyword evidence="12" id="KW-1185">Reference proteome</keyword>
<dbReference type="EC" id="3.6.4.13" evidence="7"/>
<evidence type="ECO:0000256" key="6">
    <source>
        <dbReference type="RuleBase" id="RU000492"/>
    </source>
</evidence>
<dbReference type="SMART" id="SM00490">
    <property type="entry name" value="HELICc"/>
    <property type="match status" value="1"/>
</dbReference>
<dbReference type="Gene3D" id="3.40.50.300">
    <property type="entry name" value="P-loop containing nucleotide triphosphate hydrolases"/>
    <property type="match status" value="2"/>
</dbReference>
<dbReference type="GO" id="GO:0016787">
    <property type="term" value="F:hydrolase activity"/>
    <property type="evidence" value="ECO:0007669"/>
    <property type="project" value="UniProtKB-KW"/>
</dbReference>
<keyword evidence="3 6" id="KW-0347">Helicase</keyword>
<dbReference type="InterPro" id="IPR011545">
    <property type="entry name" value="DEAD/DEAH_box_helicase_dom"/>
</dbReference>
<dbReference type="CDD" id="cd18787">
    <property type="entry name" value="SF2_C_DEAD"/>
    <property type="match status" value="1"/>
</dbReference>
<evidence type="ECO:0000256" key="8">
    <source>
        <dbReference type="SAM" id="MobiDB-lite"/>
    </source>
</evidence>
<dbReference type="PROSITE" id="PS51192">
    <property type="entry name" value="HELICASE_ATP_BIND_1"/>
    <property type="match status" value="1"/>
</dbReference>
<evidence type="ECO:0000256" key="2">
    <source>
        <dbReference type="ARBA" id="ARBA00022801"/>
    </source>
</evidence>
<dbReference type="Proteomes" id="UP000789390">
    <property type="component" value="Unassembled WGS sequence"/>
</dbReference>
<dbReference type="SMART" id="SM00487">
    <property type="entry name" value="DEXDc"/>
    <property type="match status" value="1"/>
</dbReference>
<comment type="caution">
    <text evidence="11">The sequence shown here is derived from an EMBL/GenBank/DDBJ whole genome shotgun (WGS) entry which is preliminary data.</text>
</comment>
<dbReference type="Pfam" id="PF00270">
    <property type="entry name" value="DEAD"/>
    <property type="match status" value="1"/>
</dbReference>
<evidence type="ECO:0000256" key="5">
    <source>
        <dbReference type="ARBA" id="ARBA00022884"/>
    </source>
</evidence>
<proteinExistence type="inferred from homology"/>
<dbReference type="CDD" id="cd17956">
    <property type="entry name" value="DEADc_DDX51"/>
    <property type="match status" value="1"/>
</dbReference>
<keyword evidence="1 6" id="KW-0547">Nucleotide-binding</keyword>
<dbReference type="EMBL" id="CAKKLH010000295">
    <property type="protein sequence ID" value="CAH0109813.1"/>
    <property type="molecule type" value="Genomic_DNA"/>
</dbReference>
<comment type="similarity">
    <text evidence="6">Belongs to the DEAD box helicase family.</text>
</comment>
<dbReference type="GO" id="GO:0003723">
    <property type="term" value="F:RNA binding"/>
    <property type="evidence" value="ECO:0007669"/>
    <property type="project" value="UniProtKB-UniRule"/>
</dbReference>
<dbReference type="Pfam" id="PF00271">
    <property type="entry name" value="Helicase_C"/>
    <property type="match status" value="1"/>
</dbReference>
<feature type="region of interest" description="Disordered" evidence="8">
    <location>
        <begin position="127"/>
        <end position="147"/>
    </location>
</feature>
<keyword evidence="2 6" id="KW-0378">Hydrolase</keyword>
<evidence type="ECO:0000259" key="9">
    <source>
        <dbReference type="PROSITE" id="PS51192"/>
    </source>
</evidence>
<evidence type="ECO:0000313" key="11">
    <source>
        <dbReference type="EMBL" id="CAH0109813.1"/>
    </source>
</evidence>
<evidence type="ECO:0000256" key="4">
    <source>
        <dbReference type="ARBA" id="ARBA00022840"/>
    </source>
</evidence>
<dbReference type="GO" id="GO:0005524">
    <property type="term" value="F:ATP binding"/>
    <property type="evidence" value="ECO:0007669"/>
    <property type="project" value="UniProtKB-UniRule"/>
</dbReference>
<accession>A0A8J2RUR9</accession>
<dbReference type="InterPro" id="IPR000629">
    <property type="entry name" value="RNA-helicase_DEAD-box_CS"/>
</dbReference>
<comment type="catalytic activity">
    <reaction evidence="7">
        <text>ATP + H2O = ADP + phosphate + H(+)</text>
        <dbReference type="Rhea" id="RHEA:13065"/>
        <dbReference type="ChEBI" id="CHEBI:15377"/>
        <dbReference type="ChEBI" id="CHEBI:15378"/>
        <dbReference type="ChEBI" id="CHEBI:30616"/>
        <dbReference type="ChEBI" id="CHEBI:43474"/>
        <dbReference type="ChEBI" id="CHEBI:456216"/>
        <dbReference type="EC" id="3.6.4.13"/>
    </reaction>
</comment>
<evidence type="ECO:0000256" key="7">
    <source>
        <dbReference type="RuleBase" id="RU365068"/>
    </source>
</evidence>
<evidence type="ECO:0000256" key="1">
    <source>
        <dbReference type="ARBA" id="ARBA00022741"/>
    </source>
</evidence>
<feature type="compositionally biased region" description="Basic residues" evidence="8">
    <location>
        <begin position="20"/>
        <end position="29"/>
    </location>
</feature>
<feature type="compositionally biased region" description="Basic and acidic residues" evidence="8">
    <location>
        <begin position="133"/>
        <end position="144"/>
    </location>
</feature>
<keyword evidence="5 7" id="KW-0694">RNA-binding</keyword>
<evidence type="ECO:0000256" key="3">
    <source>
        <dbReference type="ARBA" id="ARBA00022806"/>
    </source>
</evidence>
<reference evidence="11" key="1">
    <citation type="submission" date="2021-11" db="EMBL/GenBank/DDBJ databases">
        <authorList>
            <person name="Schell T."/>
        </authorList>
    </citation>
    <scope>NUCLEOTIDE SEQUENCE</scope>
    <source>
        <strain evidence="11">M5</strain>
    </source>
</reference>
<name>A0A8J2RUR9_9CRUS</name>
<evidence type="ECO:0000259" key="10">
    <source>
        <dbReference type="PROSITE" id="PS51194"/>
    </source>
</evidence>
<dbReference type="InterPro" id="IPR001650">
    <property type="entry name" value="Helicase_C-like"/>
</dbReference>
<dbReference type="SUPFAM" id="SSF52540">
    <property type="entry name" value="P-loop containing nucleoside triphosphate hydrolases"/>
    <property type="match status" value="1"/>
</dbReference>
<dbReference type="OrthoDB" id="3370at2759"/>
<evidence type="ECO:0000313" key="12">
    <source>
        <dbReference type="Proteomes" id="UP000789390"/>
    </source>
</evidence>
<comment type="domain">
    <text evidence="7">The Q motif is unique to and characteristic of the DEAD box family of RNA helicases and controls ATP binding and hydrolysis.</text>
</comment>
<dbReference type="PROSITE" id="PS51194">
    <property type="entry name" value="HELICASE_CTER"/>
    <property type="match status" value="1"/>
</dbReference>
<gene>
    <name evidence="11" type="ORF">DGAL_LOCUS13302</name>
</gene>
<feature type="domain" description="Helicase ATP-binding" evidence="9">
    <location>
        <begin position="225"/>
        <end position="422"/>
    </location>
</feature>
<organism evidence="11 12">
    <name type="scientific">Daphnia galeata</name>
    <dbReference type="NCBI Taxonomy" id="27404"/>
    <lineage>
        <taxon>Eukaryota</taxon>
        <taxon>Metazoa</taxon>
        <taxon>Ecdysozoa</taxon>
        <taxon>Arthropoda</taxon>
        <taxon>Crustacea</taxon>
        <taxon>Branchiopoda</taxon>
        <taxon>Diplostraca</taxon>
        <taxon>Cladocera</taxon>
        <taxon>Anomopoda</taxon>
        <taxon>Daphniidae</taxon>
        <taxon>Daphnia</taxon>
    </lineage>
</organism>
<dbReference type="InterPro" id="IPR014001">
    <property type="entry name" value="Helicase_ATP-bd"/>
</dbReference>
<comment type="function">
    <text evidence="7">RNA helicase.</text>
</comment>
<dbReference type="PROSITE" id="PS00039">
    <property type="entry name" value="DEAD_ATP_HELICASE"/>
    <property type="match status" value="1"/>
</dbReference>
<dbReference type="AlphaFoldDB" id="A0A8J2RUR9"/>